<keyword evidence="6 8" id="KW-0456">Lyase</keyword>
<dbReference type="PANTHER" id="PTHR30389:SF17">
    <property type="entry name" value="L(+)-TARTRATE DEHYDRATASE SUBUNIT ALPHA-RELATED"/>
    <property type="match status" value="1"/>
</dbReference>
<dbReference type="GO" id="GO:0004333">
    <property type="term" value="F:fumarate hydratase activity"/>
    <property type="evidence" value="ECO:0007669"/>
    <property type="project" value="UniProtKB-EC"/>
</dbReference>
<dbReference type="NCBIfam" id="NF004885">
    <property type="entry name" value="PRK06246.1"/>
    <property type="match status" value="1"/>
</dbReference>
<evidence type="ECO:0000256" key="6">
    <source>
        <dbReference type="ARBA" id="ARBA00023239"/>
    </source>
</evidence>
<evidence type="ECO:0000256" key="5">
    <source>
        <dbReference type="ARBA" id="ARBA00023014"/>
    </source>
</evidence>
<dbReference type="GO" id="GO:0046872">
    <property type="term" value="F:metal ion binding"/>
    <property type="evidence" value="ECO:0007669"/>
    <property type="project" value="UniProtKB-KW"/>
</dbReference>
<gene>
    <name evidence="8" type="ORF">FYJ85_17735</name>
</gene>
<dbReference type="PANTHER" id="PTHR30389">
    <property type="entry name" value="FUMARATE HYDRATASE-RELATED"/>
    <property type="match status" value="1"/>
</dbReference>
<dbReference type="EMBL" id="VUNS01000025">
    <property type="protein sequence ID" value="MST98880.1"/>
    <property type="molecule type" value="Genomic_DNA"/>
</dbReference>
<keyword evidence="4" id="KW-0408">Iron</keyword>
<proteinExistence type="inferred from homology"/>
<dbReference type="Pfam" id="PF05681">
    <property type="entry name" value="Fumerase"/>
    <property type="match status" value="1"/>
</dbReference>
<keyword evidence="5" id="KW-0411">Iron-sulfur</keyword>
<dbReference type="RefSeq" id="WP_106055649.1">
    <property type="nucleotide sequence ID" value="NZ_VUNS01000025.1"/>
</dbReference>
<evidence type="ECO:0000313" key="9">
    <source>
        <dbReference type="Proteomes" id="UP000435649"/>
    </source>
</evidence>
<reference evidence="8 9" key="1">
    <citation type="submission" date="2019-08" db="EMBL/GenBank/DDBJ databases">
        <title>In-depth cultivation of the pig gut microbiome towards novel bacterial diversity and tailored functional studies.</title>
        <authorList>
            <person name="Wylensek D."/>
            <person name="Hitch T.C.A."/>
            <person name="Clavel T."/>
        </authorList>
    </citation>
    <scope>NUCLEOTIDE SEQUENCE [LARGE SCALE GENOMIC DNA]</scope>
    <source>
        <strain evidence="8 9">BBE-744-WT-12</strain>
    </source>
</reference>
<keyword evidence="2" id="KW-0004">4Fe-4S</keyword>
<feature type="domain" description="Fe-S hydro-lyase tartrate dehydratase alpha-type catalytic" evidence="7">
    <location>
        <begin position="14"/>
        <end position="282"/>
    </location>
</feature>
<keyword evidence="9" id="KW-1185">Reference proteome</keyword>
<comment type="similarity">
    <text evidence="1">Belongs to the class-I fumarase family.</text>
</comment>
<sequence length="284" mass="30606">MNDCRIIPFETIASAVAELCGKAACDLPPDVLDRLKVMEKQETGELAADFFRQYFENARIAGAERMALCQDTGFAVYFIELGDRVRLDRGTLSEAVAAGTARGYETHFLRKSIVDDPLFDRRNTKNNTPPVIHLELVPGDGLRIVLAPKGGGSENMSAIRMLKPSDGRKGVVEFAVETVRNAGGNPCPPTVVGMGIGGTFEKAAYLAKKALLRKTGEPHPDPRYAELEAEILEKINATGVGPQGLGGVVTSLAVHIEYFPCHIASLPVAINLNCHAARHAEVTL</sequence>
<dbReference type="EC" id="4.2.1.2" evidence="8"/>
<keyword evidence="3" id="KW-0479">Metal-binding</keyword>
<dbReference type="Proteomes" id="UP000435649">
    <property type="component" value="Unassembled WGS sequence"/>
</dbReference>
<evidence type="ECO:0000256" key="4">
    <source>
        <dbReference type="ARBA" id="ARBA00023004"/>
    </source>
</evidence>
<dbReference type="InterPro" id="IPR051208">
    <property type="entry name" value="Class-I_Fumarase/Tartrate_DH"/>
</dbReference>
<name>A0A844G4W3_9BACT</name>
<protein>
    <submittedName>
        <fullName evidence="8">Fumarate hydratase</fullName>
        <ecNumber evidence="8">4.2.1.2</ecNumber>
    </submittedName>
</protein>
<evidence type="ECO:0000259" key="7">
    <source>
        <dbReference type="Pfam" id="PF05681"/>
    </source>
</evidence>
<dbReference type="GO" id="GO:0051539">
    <property type="term" value="F:4 iron, 4 sulfur cluster binding"/>
    <property type="evidence" value="ECO:0007669"/>
    <property type="project" value="UniProtKB-KW"/>
</dbReference>
<accession>A0A844G4W3</accession>
<evidence type="ECO:0000256" key="3">
    <source>
        <dbReference type="ARBA" id="ARBA00022723"/>
    </source>
</evidence>
<evidence type="ECO:0000256" key="1">
    <source>
        <dbReference type="ARBA" id="ARBA00008876"/>
    </source>
</evidence>
<dbReference type="NCBIfam" id="TIGR00722">
    <property type="entry name" value="ttdA_fumA_fumB"/>
    <property type="match status" value="1"/>
</dbReference>
<dbReference type="InterPro" id="IPR004646">
    <property type="entry name" value="Fe-S_hydro-lyase_TtdA-typ_cat"/>
</dbReference>
<organism evidence="8 9">
    <name type="scientific">Victivallis lenta</name>
    <dbReference type="NCBI Taxonomy" id="2606640"/>
    <lineage>
        <taxon>Bacteria</taxon>
        <taxon>Pseudomonadati</taxon>
        <taxon>Lentisphaerota</taxon>
        <taxon>Lentisphaeria</taxon>
        <taxon>Victivallales</taxon>
        <taxon>Victivallaceae</taxon>
        <taxon>Victivallis</taxon>
    </lineage>
</organism>
<comment type="caution">
    <text evidence="8">The sequence shown here is derived from an EMBL/GenBank/DDBJ whole genome shotgun (WGS) entry which is preliminary data.</text>
</comment>
<evidence type="ECO:0000256" key="2">
    <source>
        <dbReference type="ARBA" id="ARBA00022485"/>
    </source>
</evidence>
<evidence type="ECO:0000313" key="8">
    <source>
        <dbReference type="EMBL" id="MST98880.1"/>
    </source>
</evidence>
<dbReference type="AlphaFoldDB" id="A0A844G4W3"/>